<dbReference type="Proteomes" id="UP001054252">
    <property type="component" value="Unassembled WGS sequence"/>
</dbReference>
<reference evidence="1 2" key="1">
    <citation type="journal article" date="2021" name="Commun. Biol.">
        <title>The genome of Shorea leprosula (Dipterocarpaceae) highlights the ecological relevance of drought in aseasonal tropical rainforests.</title>
        <authorList>
            <person name="Ng K.K.S."/>
            <person name="Kobayashi M.J."/>
            <person name="Fawcett J.A."/>
            <person name="Hatakeyama M."/>
            <person name="Paape T."/>
            <person name="Ng C.H."/>
            <person name="Ang C.C."/>
            <person name="Tnah L.H."/>
            <person name="Lee C.T."/>
            <person name="Nishiyama T."/>
            <person name="Sese J."/>
            <person name="O'Brien M.J."/>
            <person name="Copetti D."/>
            <person name="Mohd Noor M.I."/>
            <person name="Ong R.C."/>
            <person name="Putra M."/>
            <person name="Sireger I.Z."/>
            <person name="Indrioko S."/>
            <person name="Kosugi Y."/>
            <person name="Izuno A."/>
            <person name="Isagi Y."/>
            <person name="Lee S.L."/>
            <person name="Shimizu K.K."/>
        </authorList>
    </citation>
    <scope>NUCLEOTIDE SEQUENCE [LARGE SCALE GENOMIC DNA]</scope>
    <source>
        <strain evidence="1">214</strain>
    </source>
</reference>
<evidence type="ECO:0000313" key="2">
    <source>
        <dbReference type="Proteomes" id="UP001054252"/>
    </source>
</evidence>
<dbReference type="AlphaFoldDB" id="A0AAV5HH29"/>
<proteinExistence type="predicted"/>
<organism evidence="1 2">
    <name type="scientific">Rubroshorea leprosula</name>
    <dbReference type="NCBI Taxonomy" id="152421"/>
    <lineage>
        <taxon>Eukaryota</taxon>
        <taxon>Viridiplantae</taxon>
        <taxon>Streptophyta</taxon>
        <taxon>Embryophyta</taxon>
        <taxon>Tracheophyta</taxon>
        <taxon>Spermatophyta</taxon>
        <taxon>Magnoliopsida</taxon>
        <taxon>eudicotyledons</taxon>
        <taxon>Gunneridae</taxon>
        <taxon>Pentapetalae</taxon>
        <taxon>rosids</taxon>
        <taxon>malvids</taxon>
        <taxon>Malvales</taxon>
        <taxon>Dipterocarpaceae</taxon>
        <taxon>Rubroshorea</taxon>
    </lineage>
</organism>
<dbReference type="EMBL" id="BPVZ01000001">
    <property type="protein sequence ID" value="GKU86075.1"/>
    <property type="molecule type" value="Genomic_DNA"/>
</dbReference>
<protein>
    <submittedName>
        <fullName evidence="1">Uncharacterized protein</fullName>
    </submittedName>
</protein>
<name>A0AAV5HH29_9ROSI</name>
<dbReference type="InterPro" id="IPR013083">
    <property type="entry name" value="Znf_RING/FYVE/PHD"/>
</dbReference>
<gene>
    <name evidence="1" type="ORF">SLEP1_g651</name>
</gene>
<keyword evidence="2" id="KW-1185">Reference proteome</keyword>
<accession>A0AAV5HH29</accession>
<dbReference type="Gene3D" id="3.30.40.10">
    <property type="entry name" value="Zinc/RING finger domain, C3HC4 (zinc finger)"/>
    <property type="match status" value="1"/>
</dbReference>
<sequence length="57" mass="6132">MEEQSVAAAAAESEEIISDSFTCCVCLDLLYKPIVLGKTLLHSSCLNKVNSSNINDL</sequence>
<evidence type="ECO:0000313" key="1">
    <source>
        <dbReference type="EMBL" id="GKU86075.1"/>
    </source>
</evidence>
<comment type="caution">
    <text evidence="1">The sequence shown here is derived from an EMBL/GenBank/DDBJ whole genome shotgun (WGS) entry which is preliminary data.</text>
</comment>